<evidence type="ECO:0000256" key="1">
    <source>
        <dbReference type="ARBA" id="ARBA00005607"/>
    </source>
</evidence>
<dbReference type="GO" id="GO:0005737">
    <property type="term" value="C:cytoplasm"/>
    <property type="evidence" value="ECO:0007669"/>
    <property type="project" value="TreeGrafter"/>
</dbReference>
<dbReference type="AlphaFoldDB" id="A0AAD4QPH8"/>
<evidence type="ECO:0000259" key="2">
    <source>
        <dbReference type="PROSITE" id="PS51203"/>
    </source>
</evidence>
<dbReference type="EMBL" id="WTXG01000009">
    <property type="protein sequence ID" value="KAI0303359.1"/>
    <property type="molecule type" value="Genomic_DNA"/>
</dbReference>
<dbReference type="PROSITE" id="PS51203">
    <property type="entry name" value="CS"/>
    <property type="match status" value="1"/>
</dbReference>
<dbReference type="Proteomes" id="UP001203297">
    <property type="component" value="Unassembled WGS sequence"/>
</dbReference>
<dbReference type="GO" id="GO:0051082">
    <property type="term" value="F:unfolded protein binding"/>
    <property type="evidence" value="ECO:0007669"/>
    <property type="project" value="TreeGrafter"/>
</dbReference>
<keyword evidence="4" id="KW-1185">Reference proteome</keyword>
<sequence>MITPRFSCSQNDTSVVVSVYCPAVRGSEVEIHLDETLLSLHVAPYFLRLNFPASLVEDDQSSAVYDPASGYLTLTLTKQNPRENFPDLDFSDPTCKPTIEVLSSQDNSVDPGAAEHNEFLEAAANGWTIPQTISDTLPPYGFLNAYTGYFLHVATTENEINELGADAETLSLSERRNRRLKHEDSKWDPEHYMADFADDDQIEELLAWMHPHLEPPSANIVIFTEAENAAMLRLHRKEYLSSPQDTHGLYLTLLTLLFSYAYDARTTHHEPTPESAWTIAALTPAFSALDPPPYSSQPQPQTRTRHIDGHPPSASYDFGVHARELAETLIPSYRRALAFPLYRSWALAEACRTDVARFLMRGTRTVLRCLLELRTILDGHEVYYRYSRIWLDDFCRWIQACASEDTLVQLGQVVSRLSISKDSLGWDLVALESMVQIAKEGQPDSDDESERPALL</sequence>
<dbReference type="Pfam" id="PF21413">
    <property type="entry name" value="SHQ1-like_CS"/>
    <property type="match status" value="1"/>
</dbReference>
<comment type="caution">
    <text evidence="3">The sequence shown here is derived from an EMBL/GenBank/DDBJ whole genome shotgun (WGS) entry which is preliminary data.</text>
</comment>
<gene>
    <name evidence="3" type="ORF">B0F90DRAFT_1809581</name>
</gene>
<dbReference type="InterPro" id="IPR008978">
    <property type="entry name" value="HSP20-like_chaperone"/>
</dbReference>
<dbReference type="GO" id="GO:0000493">
    <property type="term" value="P:box H/ACA snoRNP assembly"/>
    <property type="evidence" value="ECO:0007669"/>
    <property type="project" value="InterPro"/>
</dbReference>
<proteinExistence type="inferred from homology"/>
<feature type="domain" description="CS" evidence="2">
    <location>
        <begin position="1"/>
        <end position="89"/>
    </location>
</feature>
<dbReference type="PANTHER" id="PTHR12967:SF0">
    <property type="entry name" value="PROTEIN SHQ1 HOMOLOG"/>
    <property type="match status" value="1"/>
</dbReference>
<dbReference type="InterPro" id="IPR007052">
    <property type="entry name" value="CS_dom"/>
</dbReference>
<dbReference type="InterPro" id="IPR048696">
    <property type="entry name" value="SHQ1-like_CS"/>
</dbReference>
<name>A0AAD4QPH8_9AGAM</name>
<dbReference type="InterPro" id="IPR039742">
    <property type="entry name" value="Shq1"/>
</dbReference>
<dbReference type="CDD" id="cd06463">
    <property type="entry name" value="p23_like"/>
    <property type="match status" value="1"/>
</dbReference>
<dbReference type="SUPFAM" id="SSF49764">
    <property type="entry name" value="HSP20-like chaperones"/>
    <property type="match status" value="1"/>
</dbReference>
<dbReference type="Pfam" id="PF04925">
    <property type="entry name" value="SHQ1"/>
    <property type="match status" value="1"/>
</dbReference>
<protein>
    <submittedName>
        <fullName evidence="3">SHQ1 protein-domain-containing protein</fullName>
    </submittedName>
</protein>
<dbReference type="InterPro" id="IPR007009">
    <property type="entry name" value="Shq1_C"/>
</dbReference>
<evidence type="ECO:0000313" key="4">
    <source>
        <dbReference type="Proteomes" id="UP001203297"/>
    </source>
</evidence>
<accession>A0AAD4QPH8</accession>
<dbReference type="Gene3D" id="2.60.40.790">
    <property type="match status" value="1"/>
</dbReference>
<reference evidence="3" key="1">
    <citation type="journal article" date="2022" name="New Phytol.">
        <title>Evolutionary transition to the ectomycorrhizal habit in the genomes of a hyperdiverse lineage of mushroom-forming fungi.</title>
        <authorList>
            <person name="Looney B."/>
            <person name="Miyauchi S."/>
            <person name="Morin E."/>
            <person name="Drula E."/>
            <person name="Courty P.E."/>
            <person name="Kohler A."/>
            <person name="Kuo A."/>
            <person name="LaButti K."/>
            <person name="Pangilinan J."/>
            <person name="Lipzen A."/>
            <person name="Riley R."/>
            <person name="Andreopoulos W."/>
            <person name="He G."/>
            <person name="Johnson J."/>
            <person name="Nolan M."/>
            <person name="Tritt A."/>
            <person name="Barry K.W."/>
            <person name="Grigoriev I.V."/>
            <person name="Nagy L.G."/>
            <person name="Hibbett D."/>
            <person name="Henrissat B."/>
            <person name="Matheny P.B."/>
            <person name="Labbe J."/>
            <person name="Martin F.M."/>
        </authorList>
    </citation>
    <scope>NUCLEOTIDE SEQUENCE</scope>
    <source>
        <strain evidence="3">BPL690</strain>
    </source>
</reference>
<organism evidence="3 4">
    <name type="scientific">Multifurca ochricompacta</name>
    <dbReference type="NCBI Taxonomy" id="376703"/>
    <lineage>
        <taxon>Eukaryota</taxon>
        <taxon>Fungi</taxon>
        <taxon>Dikarya</taxon>
        <taxon>Basidiomycota</taxon>
        <taxon>Agaricomycotina</taxon>
        <taxon>Agaricomycetes</taxon>
        <taxon>Russulales</taxon>
        <taxon>Russulaceae</taxon>
        <taxon>Multifurca</taxon>
    </lineage>
</organism>
<dbReference type="PANTHER" id="PTHR12967">
    <property type="entry name" value="PROTEIN SHQ1 HOMOLOG"/>
    <property type="match status" value="1"/>
</dbReference>
<evidence type="ECO:0000313" key="3">
    <source>
        <dbReference type="EMBL" id="KAI0303359.1"/>
    </source>
</evidence>
<dbReference type="GO" id="GO:0005654">
    <property type="term" value="C:nucleoplasm"/>
    <property type="evidence" value="ECO:0007669"/>
    <property type="project" value="TreeGrafter"/>
</dbReference>
<comment type="similarity">
    <text evidence="1">Belongs to the SHQ1 family.</text>
</comment>